<dbReference type="Pfam" id="PF13830">
    <property type="entry name" value="DUF4192"/>
    <property type="match status" value="1"/>
</dbReference>
<protein>
    <recommendedName>
        <fullName evidence="3">DUF4192 domain-containing protein</fullName>
    </recommendedName>
</protein>
<evidence type="ECO:0000313" key="1">
    <source>
        <dbReference type="EMBL" id="ANJ27572.1"/>
    </source>
</evidence>
<proteinExistence type="predicted"/>
<gene>
    <name evidence="1" type="ORF">ATC03_13485</name>
</gene>
<reference evidence="2" key="2">
    <citation type="submission" date="2016-01" db="EMBL/GenBank/DDBJ databases">
        <title>Complete genome sequence of Agromyces aureus AR33T and comparison with related organisms.</title>
        <authorList>
            <person name="Corretto E."/>
            <person name="Antonielli L."/>
            <person name="Sessitsch A."/>
            <person name="Brader G."/>
        </authorList>
    </citation>
    <scope>NUCLEOTIDE SEQUENCE [LARGE SCALE GENOMIC DNA]</scope>
    <source>
        <strain evidence="2">AR33</strain>
    </source>
</reference>
<dbReference type="Proteomes" id="UP000078437">
    <property type="component" value="Chromosome"/>
</dbReference>
<dbReference type="KEGG" id="agy:ATC03_13485"/>
<evidence type="ECO:0000313" key="2">
    <source>
        <dbReference type="Proteomes" id="UP000078437"/>
    </source>
</evidence>
<dbReference type="STRING" id="453304.ATC03_13485"/>
<organism evidence="1 2">
    <name type="scientific">Agromyces aureus</name>
    <dbReference type="NCBI Taxonomy" id="453304"/>
    <lineage>
        <taxon>Bacteria</taxon>
        <taxon>Bacillati</taxon>
        <taxon>Actinomycetota</taxon>
        <taxon>Actinomycetes</taxon>
        <taxon>Micrococcales</taxon>
        <taxon>Microbacteriaceae</taxon>
        <taxon>Agromyces</taxon>
    </lineage>
</organism>
<accession>A0A191WH73</accession>
<name>A0A191WH73_9MICO</name>
<keyword evidence="2" id="KW-1185">Reference proteome</keyword>
<evidence type="ECO:0008006" key="3">
    <source>
        <dbReference type="Google" id="ProtNLM"/>
    </source>
</evidence>
<dbReference type="EMBL" id="CP013979">
    <property type="protein sequence ID" value="ANJ27572.1"/>
    <property type="molecule type" value="Genomic_DNA"/>
</dbReference>
<dbReference type="InterPro" id="IPR025447">
    <property type="entry name" value="DUF4192"/>
</dbReference>
<sequence>MLDARGMTAIIRAASAHDFLALVPTLAGFRPERSLLCIVFSGNRSVGVLRHDLPLAEVDHDRLVAAVIGTICRIVDIDAIVPVIYTDARFADNGGMPERALLELVADRAGQAGFVVRDALCQAADGWSSLLDPDAPAMGHPLVLIESSAAVNDVPDGDRIAAGDRPGAGLPPANPARAASVAAALAEFRDLPSLEGAMSELGRDADPVELVETLIARPRRRPVDARRLAWFVHLASRPPFRDAMMLQIAFGRMVGELAHEVSHAPHDTAAAEIAAADLDHDDRGHAERADLDEVLARLIMGRSMLRPDRARVERALAVLGDAIAHAPAAGRSGSLCIAGWLAWTQGRGSVAGAFLDSALECDPAHSMSSLLAEYIGSGALPEWVFVRPERTDEHHGAISGP</sequence>
<dbReference type="AlphaFoldDB" id="A0A191WH73"/>
<reference evidence="1 2" key="1">
    <citation type="journal article" date="2016" name="Int. J. Syst. Evol. Microbiol.">
        <title>Agromyces aureus sp. nov., isolated from the rhizosphere of Salix caprea L. grown in a heavy-metal-contaminated soil.</title>
        <authorList>
            <person name="Corretto E."/>
            <person name="Antonielli L."/>
            <person name="Sessitsch A."/>
            <person name="Compant S."/>
            <person name="Gorfer M."/>
            <person name="Kuffner M."/>
            <person name="Brader G."/>
        </authorList>
    </citation>
    <scope>NUCLEOTIDE SEQUENCE [LARGE SCALE GENOMIC DNA]</scope>
    <source>
        <strain evidence="1 2">AR33</strain>
    </source>
</reference>